<sequence>MVDKDFTIRPMNKEDFPQVQEIYEFGLETGHAAYEKSAPTWEQFISKKIMDMALVAVENDDPDFVIGWITAAPISSRAVFHGVVEDSVYIHPKGQGRGVGGALLDALIEMCLEQGRWSMHSWIFPENTGSAKLHESRGFTKIGTMHQMARMTYGEMKGQWRDCDLWERLLPLPDDPAEEMDVAEA</sequence>
<dbReference type="GO" id="GO:0016747">
    <property type="term" value="F:acyltransferase activity, transferring groups other than amino-acyl groups"/>
    <property type="evidence" value="ECO:0007669"/>
    <property type="project" value="InterPro"/>
</dbReference>
<dbReference type="AlphaFoldDB" id="A0A0M5ITX1"/>
<dbReference type="EMBL" id="CP009220">
    <property type="protein sequence ID" value="ALC05418.1"/>
    <property type="molecule type" value="Genomic_DNA"/>
</dbReference>
<dbReference type="PROSITE" id="PS51186">
    <property type="entry name" value="GNAT"/>
    <property type="match status" value="1"/>
</dbReference>
<dbReference type="Proteomes" id="UP000068067">
    <property type="component" value="Chromosome"/>
</dbReference>
<dbReference type="KEGG" id="cdx:CDES_04880"/>
<dbReference type="InterPro" id="IPR000182">
    <property type="entry name" value="GNAT_dom"/>
</dbReference>
<dbReference type="Gene3D" id="3.40.630.30">
    <property type="match status" value="1"/>
</dbReference>
<evidence type="ECO:0000313" key="4">
    <source>
        <dbReference type="EMBL" id="ALC05418.1"/>
    </source>
</evidence>
<dbReference type="CDD" id="cd04301">
    <property type="entry name" value="NAT_SF"/>
    <property type="match status" value="1"/>
</dbReference>
<feature type="domain" description="N-acetyltransferase" evidence="3">
    <location>
        <begin position="6"/>
        <end position="171"/>
    </location>
</feature>
<name>A0A0M5ITX1_9CORY</name>
<dbReference type="Pfam" id="PF00583">
    <property type="entry name" value="Acetyltransf_1"/>
    <property type="match status" value="1"/>
</dbReference>
<dbReference type="InterPro" id="IPR016181">
    <property type="entry name" value="Acyl_CoA_acyltransferase"/>
</dbReference>
<keyword evidence="5" id="KW-1185">Reference proteome</keyword>
<dbReference type="RefSeq" id="WP_053544495.1">
    <property type="nucleotide sequence ID" value="NZ_CP009220.1"/>
</dbReference>
<dbReference type="PANTHER" id="PTHR43072:SF23">
    <property type="entry name" value="UPF0039 PROTEIN C11D3.02C"/>
    <property type="match status" value="1"/>
</dbReference>
<keyword evidence="2" id="KW-0012">Acyltransferase</keyword>
<evidence type="ECO:0000256" key="2">
    <source>
        <dbReference type="ARBA" id="ARBA00023315"/>
    </source>
</evidence>
<keyword evidence="1" id="KW-0808">Transferase</keyword>
<dbReference type="STRING" id="931089.CDES_04880"/>
<evidence type="ECO:0000256" key="1">
    <source>
        <dbReference type="ARBA" id="ARBA00022679"/>
    </source>
</evidence>
<gene>
    <name evidence="4" type="ORF">CDES_04880</name>
</gene>
<accession>A0A0M5ITX1</accession>
<proteinExistence type="predicted"/>
<evidence type="ECO:0000259" key="3">
    <source>
        <dbReference type="PROSITE" id="PS51186"/>
    </source>
</evidence>
<reference evidence="4 5" key="1">
    <citation type="submission" date="2014-08" db="EMBL/GenBank/DDBJ databases">
        <title>Complete genome sequence of Corynebacterium deserti GIMN1.010 (=DSM 45689), isolated from desert sand in western China.</title>
        <authorList>
            <person name="Ruckert C."/>
            <person name="Albersmeier A."/>
            <person name="Kalinowski J."/>
        </authorList>
    </citation>
    <scope>NUCLEOTIDE SEQUENCE [LARGE SCALE GENOMIC DNA]</scope>
    <source>
        <strain evidence="4 5">GIMN1.010</strain>
    </source>
</reference>
<protein>
    <recommendedName>
        <fullName evidence="3">N-acetyltransferase domain-containing protein</fullName>
    </recommendedName>
</protein>
<dbReference type="PANTHER" id="PTHR43072">
    <property type="entry name" value="N-ACETYLTRANSFERASE"/>
    <property type="match status" value="1"/>
</dbReference>
<dbReference type="OrthoDB" id="3173333at2"/>
<organism evidence="4 5">
    <name type="scientific">Corynebacterium deserti GIMN1.010</name>
    <dbReference type="NCBI Taxonomy" id="931089"/>
    <lineage>
        <taxon>Bacteria</taxon>
        <taxon>Bacillati</taxon>
        <taxon>Actinomycetota</taxon>
        <taxon>Actinomycetes</taxon>
        <taxon>Mycobacteriales</taxon>
        <taxon>Corynebacteriaceae</taxon>
        <taxon>Corynebacterium</taxon>
    </lineage>
</organism>
<dbReference type="PATRIC" id="fig|931089.4.peg.988"/>
<evidence type="ECO:0000313" key="5">
    <source>
        <dbReference type="Proteomes" id="UP000068067"/>
    </source>
</evidence>
<dbReference type="SUPFAM" id="SSF55729">
    <property type="entry name" value="Acyl-CoA N-acyltransferases (Nat)"/>
    <property type="match status" value="1"/>
</dbReference>